<feature type="compositionally biased region" description="Polar residues" evidence="1">
    <location>
        <begin position="298"/>
        <end position="310"/>
    </location>
</feature>
<dbReference type="EMBL" id="JARJCM010000052">
    <property type="protein sequence ID" value="KAJ7035157.1"/>
    <property type="molecule type" value="Genomic_DNA"/>
</dbReference>
<gene>
    <name evidence="2" type="ORF">C8F04DRAFT_540824</name>
</gene>
<dbReference type="Proteomes" id="UP001218188">
    <property type="component" value="Unassembled WGS sequence"/>
</dbReference>
<evidence type="ECO:0008006" key="4">
    <source>
        <dbReference type="Google" id="ProtNLM"/>
    </source>
</evidence>
<reference evidence="2" key="1">
    <citation type="submission" date="2023-03" db="EMBL/GenBank/DDBJ databases">
        <title>Massive genome expansion in bonnet fungi (Mycena s.s.) driven by repeated elements and novel gene families across ecological guilds.</title>
        <authorList>
            <consortium name="Lawrence Berkeley National Laboratory"/>
            <person name="Harder C.B."/>
            <person name="Miyauchi S."/>
            <person name="Viragh M."/>
            <person name="Kuo A."/>
            <person name="Thoen E."/>
            <person name="Andreopoulos B."/>
            <person name="Lu D."/>
            <person name="Skrede I."/>
            <person name="Drula E."/>
            <person name="Henrissat B."/>
            <person name="Morin E."/>
            <person name="Kohler A."/>
            <person name="Barry K."/>
            <person name="LaButti K."/>
            <person name="Morin E."/>
            <person name="Salamov A."/>
            <person name="Lipzen A."/>
            <person name="Mereny Z."/>
            <person name="Hegedus B."/>
            <person name="Baldrian P."/>
            <person name="Stursova M."/>
            <person name="Weitz H."/>
            <person name="Taylor A."/>
            <person name="Grigoriev I.V."/>
            <person name="Nagy L.G."/>
            <person name="Martin F."/>
            <person name="Kauserud H."/>
        </authorList>
    </citation>
    <scope>NUCLEOTIDE SEQUENCE</scope>
    <source>
        <strain evidence="2">CBHHK200</strain>
    </source>
</reference>
<organism evidence="2 3">
    <name type="scientific">Mycena alexandri</name>
    <dbReference type="NCBI Taxonomy" id="1745969"/>
    <lineage>
        <taxon>Eukaryota</taxon>
        <taxon>Fungi</taxon>
        <taxon>Dikarya</taxon>
        <taxon>Basidiomycota</taxon>
        <taxon>Agaricomycotina</taxon>
        <taxon>Agaricomycetes</taxon>
        <taxon>Agaricomycetidae</taxon>
        <taxon>Agaricales</taxon>
        <taxon>Marasmiineae</taxon>
        <taxon>Mycenaceae</taxon>
        <taxon>Mycena</taxon>
    </lineage>
</organism>
<protein>
    <recommendedName>
        <fullName evidence="4">F-box domain-containing protein</fullName>
    </recommendedName>
</protein>
<dbReference type="AlphaFoldDB" id="A0AAD6T0I1"/>
<evidence type="ECO:0000313" key="3">
    <source>
        <dbReference type="Proteomes" id="UP001218188"/>
    </source>
</evidence>
<keyword evidence="3" id="KW-1185">Reference proteome</keyword>
<comment type="caution">
    <text evidence="2">The sequence shown here is derived from an EMBL/GenBank/DDBJ whole genome shotgun (WGS) entry which is preliminary data.</text>
</comment>
<name>A0AAD6T0I1_9AGAR</name>
<accession>A0AAD6T0I1</accession>
<feature type="region of interest" description="Disordered" evidence="1">
    <location>
        <begin position="288"/>
        <end position="310"/>
    </location>
</feature>
<sequence>MPPHLPQELIEAIVEEVPSESLAACSLTATAFVACSQRRLFQWMSLSDTPAYERAALLLASSPYLGPYFRYLILDLREVPQDYGHLESILAGLSEIEFLAISGDYDGYDRSASNQIGDNPSLIDFLSLATLRGLALHCLVDVPASLVARAFSSFEEILLSLITIANDEDQDPESSSSPAELWHVGVSTDSDESVLVFLLQPKRIQSLHHLRRLSVVLPPIPDSRQYRFEELLIACSENLDSLELELETSPTYIPTLPALTRLQLWLDLVLTKTPAELHSIVASNHRIHSPPQGFNPRVSGSSSPSPNVDG</sequence>
<evidence type="ECO:0000256" key="1">
    <source>
        <dbReference type="SAM" id="MobiDB-lite"/>
    </source>
</evidence>
<proteinExistence type="predicted"/>
<evidence type="ECO:0000313" key="2">
    <source>
        <dbReference type="EMBL" id="KAJ7035157.1"/>
    </source>
</evidence>